<feature type="domain" description="Glycine transporter" evidence="8">
    <location>
        <begin position="15"/>
        <end position="89"/>
    </location>
</feature>
<comment type="similarity">
    <text evidence="2">Belongs to the UPF0126 family.</text>
</comment>
<sequence length="218" mass="23087">MSLWDQINPAALISVLDYGAVLIFALTGALVASRAQLDLVGFVFMAALTAVGGGTLRDLIIGRETVFWVAQPAYVLLAAAAAMVVFWTAHLIESRYKWLLWLDSLALAVAMAAGVAAAREAGFGPVITVIMGVVTGTFGGLMRDVVSNEVPLVLKQGELYLTAAFGGALVAVVLEYLGLALPQTLILGAVVVWGLRAGSLTWGWKLPVYRPRPPRDHG</sequence>
<feature type="transmembrane region" description="Helical" evidence="7">
    <location>
        <begin position="39"/>
        <end position="60"/>
    </location>
</feature>
<feature type="transmembrane region" description="Helical" evidence="7">
    <location>
        <begin position="66"/>
        <end position="86"/>
    </location>
</feature>
<evidence type="ECO:0000256" key="3">
    <source>
        <dbReference type="ARBA" id="ARBA00022475"/>
    </source>
</evidence>
<dbReference type="PANTHER" id="PTHR30506:SF3">
    <property type="entry name" value="UPF0126 INNER MEMBRANE PROTEIN YADS-RELATED"/>
    <property type="match status" value="1"/>
</dbReference>
<evidence type="ECO:0000256" key="7">
    <source>
        <dbReference type="SAM" id="Phobius"/>
    </source>
</evidence>
<dbReference type="RefSeq" id="WP_090610701.1">
    <property type="nucleotide sequence ID" value="NZ_CP067124.1"/>
</dbReference>
<protein>
    <submittedName>
        <fullName evidence="9">Uncharacterized membrane protein YeiH</fullName>
    </submittedName>
</protein>
<comment type="subcellular location">
    <subcellularLocation>
        <location evidence="1">Cell membrane</location>
        <topology evidence="1">Multi-pass membrane protein</topology>
    </subcellularLocation>
</comment>
<feature type="transmembrane region" description="Helical" evidence="7">
    <location>
        <begin position="185"/>
        <end position="204"/>
    </location>
</feature>
<dbReference type="GO" id="GO:0005886">
    <property type="term" value="C:plasma membrane"/>
    <property type="evidence" value="ECO:0007669"/>
    <property type="project" value="UniProtKB-SubCell"/>
</dbReference>
<feature type="domain" description="Glycine transporter" evidence="8">
    <location>
        <begin position="100"/>
        <end position="174"/>
    </location>
</feature>
<dbReference type="InterPro" id="IPR005115">
    <property type="entry name" value="Gly_transporter"/>
</dbReference>
<keyword evidence="6 7" id="KW-0472">Membrane</keyword>
<dbReference type="Proteomes" id="UP000199054">
    <property type="component" value="Unassembled WGS sequence"/>
</dbReference>
<keyword evidence="4 7" id="KW-0812">Transmembrane</keyword>
<feature type="transmembrane region" description="Helical" evidence="7">
    <location>
        <begin position="158"/>
        <end position="179"/>
    </location>
</feature>
<evidence type="ECO:0000256" key="5">
    <source>
        <dbReference type="ARBA" id="ARBA00022989"/>
    </source>
</evidence>
<evidence type="ECO:0000256" key="4">
    <source>
        <dbReference type="ARBA" id="ARBA00022692"/>
    </source>
</evidence>
<organism evidence="9 10">
    <name type="scientific">Paracoccus alcaliphilus</name>
    <dbReference type="NCBI Taxonomy" id="34002"/>
    <lineage>
        <taxon>Bacteria</taxon>
        <taxon>Pseudomonadati</taxon>
        <taxon>Pseudomonadota</taxon>
        <taxon>Alphaproteobacteria</taxon>
        <taxon>Rhodobacterales</taxon>
        <taxon>Paracoccaceae</taxon>
        <taxon>Paracoccus</taxon>
    </lineage>
</organism>
<evidence type="ECO:0000256" key="6">
    <source>
        <dbReference type="ARBA" id="ARBA00023136"/>
    </source>
</evidence>
<dbReference type="STRING" id="34002.SAMN04489859_1004114"/>
<feature type="transmembrane region" description="Helical" evidence="7">
    <location>
        <begin position="123"/>
        <end position="146"/>
    </location>
</feature>
<dbReference type="OrthoDB" id="9791874at2"/>
<dbReference type="Pfam" id="PF03458">
    <property type="entry name" value="Gly_transporter"/>
    <property type="match status" value="2"/>
</dbReference>
<dbReference type="PANTHER" id="PTHR30506">
    <property type="entry name" value="INNER MEMBRANE PROTEIN"/>
    <property type="match status" value="1"/>
</dbReference>
<reference evidence="9 10" key="1">
    <citation type="submission" date="2016-10" db="EMBL/GenBank/DDBJ databases">
        <authorList>
            <person name="de Groot N.N."/>
        </authorList>
    </citation>
    <scope>NUCLEOTIDE SEQUENCE [LARGE SCALE GENOMIC DNA]</scope>
    <source>
        <strain evidence="9 10">DSM 8512</strain>
    </source>
</reference>
<evidence type="ECO:0000256" key="1">
    <source>
        <dbReference type="ARBA" id="ARBA00004651"/>
    </source>
</evidence>
<keyword evidence="3" id="KW-1003">Cell membrane</keyword>
<accession>A0A1H8FLA7</accession>
<keyword evidence="5 7" id="KW-1133">Transmembrane helix</keyword>
<dbReference type="AlphaFoldDB" id="A0A1H8FLA7"/>
<feature type="transmembrane region" description="Helical" evidence="7">
    <location>
        <begin position="12"/>
        <end position="32"/>
    </location>
</feature>
<gene>
    <name evidence="9" type="ORF">SAMN04489859_1004114</name>
</gene>
<keyword evidence="10" id="KW-1185">Reference proteome</keyword>
<evidence type="ECO:0000256" key="2">
    <source>
        <dbReference type="ARBA" id="ARBA00008193"/>
    </source>
</evidence>
<proteinExistence type="inferred from homology"/>
<dbReference type="EMBL" id="FODE01000004">
    <property type="protein sequence ID" value="SEN32462.1"/>
    <property type="molecule type" value="Genomic_DNA"/>
</dbReference>
<evidence type="ECO:0000313" key="9">
    <source>
        <dbReference type="EMBL" id="SEN32462.1"/>
    </source>
</evidence>
<name>A0A1H8FLA7_9RHOB</name>
<evidence type="ECO:0000313" key="10">
    <source>
        <dbReference type="Proteomes" id="UP000199054"/>
    </source>
</evidence>
<evidence type="ECO:0000259" key="8">
    <source>
        <dbReference type="Pfam" id="PF03458"/>
    </source>
</evidence>